<dbReference type="InterPro" id="IPR012854">
    <property type="entry name" value="Cu_amine_oxidase-like_N"/>
</dbReference>
<dbReference type="PANTHER" id="PTHR30404:SF0">
    <property type="entry name" value="N-ACETYLMURAMOYL-L-ALANINE AMIDASE AMIC"/>
    <property type="match status" value="1"/>
</dbReference>
<dbReference type="InterPro" id="IPR021731">
    <property type="entry name" value="AMIN_dom"/>
</dbReference>
<feature type="signal peptide" evidence="3">
    <location>
        <begin position="1"/>
        <end position="25"/>
    </location>
</feature>
<dbReference type="Proteomes" id="UP001580346">
    <property type="component" value="Unassembled WGS sequence"/>
</dbReference>
<dbReference type="Gene3D" id="3.40.630.40">
    <property type="entry name" value="Zn-dependent exopeptidases"/>
    <property type="match status" value="1"/>
</dbReference>
<reference evidence="5 6" key="1">
    <citation type="submission" date="2024-09" db="EMBL/GenBank/DDBJ databases">
        <title>Paenibacillus zeirhizospherea sp. nov., isolated from surface of the maize (Zea mays) roots in a horticulture field, Hungary.</title>
        <authorList>
            <person name="Marton D."/>
            <person name="Farkas M."/>
            <person name="Bedics A."/>
            <person name="Toth E."/>
            <person name="Tancsics A."/>
            <person name="Boka K."/>
            <person name="Maroti G."/>
            <person name="Kriszt B."/>
            <person name="Cserhati M."/>
        </authorList>
    </citation>
    <scope>NUCLEOTIDE SEQUENCE [LARGE SCALE GENOMIC DNA]</scope>
    <source>
        <strain evidence="5 6">KCTC 33519</strain>
    </source>
</reference>
<accession>A0ABV5AMJ3</accession>
<dbReference type="GO" id="GO:0008745">
    <property type="term" value="F:N-acetylmuramoyl-L-alanine amidase activity"/>
    <property type="evidence" value="ECO:0007669"/>
    <property type="project" value="UniProtKB-EC"/>
</dbReference>
<dbReference type="Pfam" id="PF01520">
    <property type="entry name" value="Amidase_3"/>
    <property type="match status" value="1"/>
</dbReference>
<dbReference type="EMBL" id="JBHHMI010000001">
    <property type="protein sequence ID" value="MFB5265397.1"/>
    <property type="molecule type" value="Genomic_DNA"/>
</dbReference>
<dbReference type="InterPro" id="IPR050695">
    <property type="entry name" value="N-acetylmuramoyl_amidase_3"/>
</dbReference>
<feature type="compositionally biased region" description="Acidic residues" evidence="2">
    <location>
        <begin position="160"/>
        <end position="170"/>
    </location>
</feature>
<dbReference type="Pfam" id="PF07833">
    <property type="entry name" value="Cu_amine_oxidN1"/>
    <property type="match status" value="1"/>
</dbReference>
<feature type="domain" description="MurNAc-LAA" evidence="4">
    <location>
        <begin position="382"/>
        <end position="494"/>
    </location>
</feature>
<feature type="region of interest" description="Disordered" evidence="2">
    <location>
        <begin position="295"/>
        <end position="316"/>
    </location>
</feature>
<dbReference type="SUPFAM" id="SSF53187">
    <property type="entry name" value="Zn-dependent exopeptidases"/>
    <property type="match status" value="1"/>
</dbReference>
<keyword evidence="6" id="KW-1185">Reference proteome</keyword>
<feature type="region of interest" description="Disordered" evidence="2">
    <location>
        <begin position="148"/>
        <end position="177"/>
    </location>
</feature>
<keyword evidence="1 5" id="KW-0378">Hydrolase</keyword>
<feature type="chain" id="PRO_5045257680" evidence="3">
    <location>
        <begin position="26"/>
        <end position="499"/>
    </location>
</feature>
<evidence type="ECO:0000313" key="5">
    <source>
        <dbReference type="EMBL" id="MFB5265397.1"/>
    </source>
</evidence>
<dbReference type="Pfam" id="PF11741">
    <property type="entry name" value="AMIN"/>
    <property type="match status" value="1"/>
</dbReference>
<dbReference type="SUPFAM" id="SSF55383">
    <property type="entry name" value="Copper amine oxidase, domain N"/>
    <property type="match status" value="1"/>
</dbReference>
<evidence type="ECO:0000256" key="2">
    <source>
        <dbReference type="SAM" id="MobiDB-lite"/>
    </source>
</evidence>
<evidence type="ECO:0000256" key="1">
    <source>
        <dbReference type="ARBA" id="ARBA00022801"/>
    </source>
</evidence>
<gene>
    <name evidence="5" type="ORF">ACE41H_01150</name>
</gene>
<proteinExistence type="predicted"/>
<comment type="caution">
    <text evidence="5">The sequence shown here is derived from an EMBL/GenBank/DDBJ whole genome shotgun (WGS) entry which is preliminary data.</text>
</comment>
<dbReference type="Gene3D" id="2.60.40.3500">
    <property type="match status" value="1"/>
</dbReference>
<evidence type="ECO:0000256" key="3">
    <source>
        <dbReference type="SAM" id="SignalP"/>
    </source>
</evidence>
<name>A0ABV5AMJ3_9BACL</name>
<evidence type="ECO:0000313" key="6">
    <source>
        <dbReference type="Proteomes" id="UP001580346"/>
    </source>
</evidence>
<protein>
    <submittedName>
        <fullName evidence="5">N-acetylmuramoyl-L-alanine amidase</fullName>
        <ecNumber evidence="5">3.5.1.28</ecNumber>
    </submittedName>
</protein>
<organism evidence="5 6">
    <name type="scientific">Paenibacillus enshidis</name>
    <dbReference type="NCBI Taxonomy" id="1458439"/>
    <lineage>
        <taxon>Bacteria</taxon>
        <taxon>Bacillati</taxon>
        <taxon>Bacillota</taxon>
        <taxon>Bacilli</taxon>
        <taxon>Bacillales</taxon>
        <taxon>Paenibacillaceae</taxon>
        <taxon>Paenibacillus</taxon>
    </lineage>
</organism>
<dbReference type="EC" id="3.5.1.28" evidence="5"/>
<dbReference type="SMART" id="SM00646">
    <property type="entry name" value="Ami_3"/>
    <property type="match status" value="1"/>
</dbReference>
<dbReference type="CDD" id="cd02696">
    <property type="entry name" value="MurNAc-LAA"/>
    <property type="match status" value="1"/>
</dbReference>
<feature type="compositionally biased region" description="Basic and acidic residues" evidence="2">
    <location>
        <begin position="148"/>
        <end position="159"/>
    </location>
</feature>
<sequence length="499" mass="54354">MKKYGWLLFLAFWLCLIPSFHKAEAAGVGLFLDGERLNMSGDATGEMVNGKVMVPLRVIGEELGYKFEWEPKEYKVTVHKSNTDISMYVGRTMAYVGKEEVQLDSPPLLRGSSTLVPLRFVGEQLGLSVKWDNAGKAVYLQKLAADADKDSDSDSKADEPGTDPDTDNDTNTDSGAVDNVSEIYGISFEDGRLTVSADEASEPKLSALTGPDRIVIDFQNAKFAEKLKEQYLEDSDGTRVIEVDANDDVQFIRFAQFDDGESAARIVLVLNSAKGYTVAQENGEYVIVLNDSPGEPADETVNTPAKPSNPAIPSGQDGRWLVVLDAGHGGKDPGASSITGRTEKEFNLAVALKVQERLQGDPDIELVLTRDGDNYPELEERSSLANGLNANVFVSIHANSMPKTATGMLANGSETYYTRNDSKELALVMQKYLAEATGLKDNGIKVQNLHVTRETKMPAVLLEAGYLSNAGDEAALYSEETQNRIAEGIVNALREYLDL</sequence>
<evidence type="ECO:0000259" key="4">
    <source>
        <dbReference type="SMART" id="SM00646"/>
    </source>
</evidence>
<dbReference type="InterPro" id="IPR002508">
    <property type="entry name" value="MurNAc-LAA_cat"/>
</dbReference>
<dbReference type="Gene3D" id="3.30.457.10">
    <property type="entry name" value="Copper amine oxidase-like, N-terminal domain"/>
    <property type="match status" value="1"/>
</dbReference>
<dbReference type="RefSeq" id="WP_375352708.1">
    <property type="nucleotide sequence ID" value="NZ_JBHHMI010000001.1"/>
</dbReference>
<dbReference type="InterPro" id="IPR036582">
    <property type="entry name" value="Mao_N_sf"/>
</dbReference>
<dbReference type="PANTHER" id="PTHR30404">
    <property type="entry name" value="N-ACETYLMURAMOYL-L-ALANINE AMIDASE"/>
    <property type="match status" value="1"/>
</dbReference>
<keyword evidence="3" id="KW-0732">Signal</keyword>